<comment type="caution">
    <text evidence="4">The sequence shown here is derived from an EMBL/GenBank/DDBJ whole genome shotgun (WGS) entry which is preliminary data.</text>
</comment>
<gene>
    <name evidence="4" type="ORF">IFO69_10155</name>
</gene>
<sequence>MDYSKYKTEDFVLDPEFRKWVKDPNKQHNLFWKAFLEQHPEKLGEVNDARKILLNTPWELAQFKEGEMENLWETIDNLTEKMETLKALEIVPINSESFLHRTAKNDSKQNTGKHQFSNIAAILILAIASSYILAFFTIDKNDKDPIIPILKTTAAPLGSKLHFMLPDGTKVILNAGSDLQYYPNFTDSIREVYLSGEGYFEVQKDTARPFIVHSGDLATTALGTSFNIAAYKEYPTEVALLSGSVKVMLENEGKNENKTILTPGKLAKYDPINNKLITSSFSPEKVTAWQNGTLVLDRANKQEAIDRLERWYGVKIQDHLKKNQQKWSYSGSFNNQSLRNVLVVMSYSLKFDFSIKKDTVHIFN</sequence>
<keyword evidence="1" id="KW-0472">Membrane</keyword>
<reference evidence="4 5" key="1">
    <citation type="submission" date="2020-09" db="EMBL/GenBank/DDBJ databases">
        <title>Echinicola sp. CAU 1574 isolated from sand of Sido Beach.</title>
        <authorList>
            <person name="Kim W."/>
        </authorList>
    </citation>
    <scope>NUCLEOTIDE SEQUENCE [LARGE SCALE GENOMIC DNA]</scope>
    <source>
        <strain evidence="4 5">CAU 1574</strain>
    </source>
</reference>
<accession>A0ABR9AL70</accession>
<dbReference type="InterPro" id="IPR006860">
    <property type="entry name" value="FecR"/>
</dbReference>
<evidence type="ECO:0000259" key="3">
    <source>
        <dbReference type="Pfam" id="PF16344"/>
    </source>
</evidence>
<keyword evidence="1" id="KW-0812">Transmembrane</keyword>
<dbReference type="Gene3D" id="3.55.50.30">
    <property type="match status" value="1"/>
</dbReference>
<dbReference type="PIRSF" id="PIRSF018266">
    <property type="entry name" value="FecR"/>
    <property type="match status" value="1"/>
</dbReference>
<dbReference type="Proteomes" id="UP000647133">
    <property type="component" value="Unassembled WGS sequence"/>
</dbReference>
<dbReference type="RefSeq" id="WP_192009996.1">
    <property type="nucleotide sequence ID" value="NZ_JACYTQ010000003.1"/>
</dbReference>
<dbReference type="Pfam" id="PF04773">
    <property type="entry name" value="FecR"/>
    <property type="match status" value="1"/>
</dbReference>
<dbReference type="Pfam" id="PF16344">
    <property type="entry name" value="FecR_C"/>
    <property type="match status" value="1"/>
</dbReference>
<organism evidence="4 5">
    <name type="scientific">Echinicola arenosa</name>
    <dbReference type="NCBI Taxonomy" id="2774144"/>
    <lineage>
        <taxon>Bacteria</taxon>
        <taxon>Pseudomonadati</taxon>
        <taxon>Bacteroidota</taxon>
        <taxon>Cytophagia</taxon>
        <taxon>Cytophagales</taxon>
        <taxon>Cyclobacteriaceae</taxon>
        <taxon>Echinicola</taxon>
    </lineage>
</organism>
<dbReference type="PANTHER" id="PTHR30273">
    <property type="entry name" value="PERIPLASMIC SIGNAL SENSOR AND SIGMA FACTOR ACTIVATOR FECR-RELATED"/>
    <property type="match status" value="1"/>
</dbReference>
<keyword evidence="5" id="KW-1185">Reference proteome</keyword>
<dbReference type="PANTHER" id="PTHR30273:SF2">
    <property type="entry name" value="PROTEIN FECR"/>
    <property type="match status" value="1"/>
</dbReference>
<feature type="transmembrane region" description="Helical" evidence="1">
    <location>
        <begin position="116"/>
        <end position="138"/>
    </location>
</feature>
<dbReference type="Gene3D" id="2.60.120.1440">
    <property type="match status" value="1"/>
</dbReference>
<keyword evidence="1" id="KW-1133">Transmembrane helix</keyword>
<evidence type="ECO:0000313" key="4">
    <source>
        <dbReference type="EMBL" id="MBD8489107.1"/>
    </source>
</evidence>
<dbReference type="InterPro" id="IPR012373">
    <property type="entry name" value="Ferrdict_sens_TM"/>
</dbReference>
<feature type="domain" description="Protein FecR C-terminal" evidence="3">
    <location>
        <begin position="294"/>
        <end position="362"/>
    </location>
</feature>
<name>A0ABR9AL70_9BACT</name>
<dbReference type="InterPro" id="IPR032508">
    <property type="entry name" value="FecR_C"/>
</dbReference>
<evidence type="ECO:0000313" key="5">
    <source>
        <dbReference type="Proteomes" id="UP000647133"/>
    </source>
</evidence>
<evidence type="ECO:0000259" key="2">
    <source>
        <dbReference type="Pfam" id="PF04773"/>
    </source>
</evidence>
<protein>
    <submittedName>
        <fullName evidence="4">FecR domain-containing protein</fullName>
    </submittedName>
</protein>
<proteinExistence type="predicted"/>
<evidence type="ECO:0000256" key="1">
    <source>
        <dbReference type="SAM" id="Phobius"/>
    </source>
</evidence>
<dbReference type="EMBL" id="JACYTQ010000003">
    <property type="protein sequence ID" value="MBD8489107.1"/>
    <property type="molecule type" value="Genomic_DNA"/>
</dbReference>
<feature type="domain" description="FecR protein" evidence="2">
    <location>
        <begin position="157"/>
        <end position="246"/>
    </location>
</feature>